<proteinExistence type="predicted"/>
<evidence type="ECO:0008006" key="3">
    <source>
        <dbReference type="Google" id="ProtNLM"/>
    </source>
</evidence>
<dbReference type="SUPFAM" id="SSF101327">
    <property type="entry name" value="YgfB-like"/>
    <property type="match status" value="1"/>
</dbReference>
<dbReference type="EMBL" id="AP024238">
    <property type="protein sequence ID" value="BCO26330.1"/>
    <property type="molecule type" value="Genomic_DNA"/>
</dbReference>
<accession>A0ABN6D2X0</accession>
<keyword evidence="2" id="KW-1185">Reference proteome</keyword>
<sequence length="270" mass="30467">MTIEPTPPEALTPPSATDILQSTDFDELDTILDDLRTRFDETPQWEFCEGFMAAVVCCRRVIPATEYFNVLLDLEDDSETPLFVDDAQFQRFFALWMRRFNEVAAALDARIESLDDERAYQPEVMDLRSAIAALSDEQRAEMDDAPIPSFGQIWAIGFMYAVESWPDEWAAPRDKEAAKVLDAALECIVALTEDDTEPATVPAFEDDSVPSMSEQRLDDFADAMWAVYDLRELWRQIGPRVETVHVGEKPGRNDPCPCGSGKKYKKCCGA</sequence>
<dbReference type="RefSeq" id="WP_223909636.1">
    <property type="nucleotide sequence ID" value="NZ_AP024238.1"/>
</dbReference>
<name>A0ABN6D2X0_9BURK</name>
<dbReference type="Proteomes" id="UP000824366">
    <property type="component" value="Chromosome"/>
</dbReference>
<organism evidence="1 2">
    <name type="scientific">Rhodoferax lithotrophicus</name>
    <dbReference type="NCBI Taxonomy" id="2798804"/>
    <lineage>
        <taxon>Bacteria</taxon>
        <taxon>Pseudomonadati</taxon>
        <taxon>Pseudomonadota</taxon>
        <taxon>Betaproteobacteria</taxon>
        <taxon>Burkholderiales</taxon>
        <taxon>Comamonadaceae</taxon>
        <taxon>Rhodoferax</taxon>
    </lineage>
</organism>
<reference evidence="1 2" key="1">
    <citation type="journal article" date="2021" name="Microbiol. Spectr.">
        <title>A Single Bacterium Capable of Oxidation and Reduction of Iron at Circumneutral pH.</title>
        <authorList>
            <person name="Kato S."/>
            <person name="Ohkuma M."/>
        </authorList>
    </citation>
    <scope>NUCLEOTIDE SEQUENCE [LARGE SCALE GENOMIC DNA]</scope>
    <source>
        <strain evidence="1 2">MIZ03</strain>
    </source>
</reference>
<dbReference type="Gene3D" id="3.10.450.50">
    <property type="match status" value="1"/>
</dbReference>
<dbReference type="Pfam" id="PF02810">
    <property type="entry name" value="SEC-C"/>
    <property type="match status" value="1"/>
</dbReference>
<dbReference type="PANTHER" id="PTHR33747">
    <property type="entry name" value="UPF0225 PROTEIN SCO1677"/>
    <property type="match status" value="1"/>
</dbReference>
<dbReference type="InterPro" id="IPR004027">
    <property type="entry name" value="SEC_C_motif"/>
</dbReference>
<protein>
    <recommendedName>
        <fullName evidence="3">Zinc chelation protein SecC</fullName>
    </recommendedName>
</protein>
<gene>
    <name evidence="1" type="ORF">MIZ03_1210</name>
</gene>
<dbReference type="SUPFAM" id="SSF103642">
    <property type="entry name" value="Sec-C motif"/>
    <property type="match status" value="1"/>
</dbReference>
<dbReference type="NCBIfam" id="TIGR02292">
    <property type="entry name" value="ygfB_yecA"/>
    <property type="match status" value="1"/>
</dbReference>
<dbReference type="InterPro" id="IPR011978">
    <property type="entry name" value="YgfB-like"/>
</dbReference>
<evidence type="ECO:0000313" key="1">
    <source>
        <dbReference type="EMBL" id="BCO26330.1"/>
    </source>
</evidence>
<dbReference type="Pfam" id="PF03695">
    <property type="entry name" value="UPF0149"/>
    <property type="match status" value="1"/>
</dbReference>
<evidence type="ECO:0000313" key="2">
    <source>
        <dbReference type="Proteomes" id="UP000824366"/>
    </source>
</evidence>
<dbReference type="InterPro" id="IPR036255">
    <property type="entry name" value="YgfB-like_sf"/>
</dbReference>
<dbReference type="PANTHER" id="PTHR33747:SF1">
    <property type="entry name" value="ADENYLATE CYCLASE-ASSOCIATED CAP C-TERMINAL DOMAIN-CONTAINING PROTEIN"/>
    <property type="match status" value="1"/>
</dbReference>